<feature type="compositionally biased region" description="Polar residues" evidence="1">
    <location>
        <begin position="285"/>
        <end position="294"/>
    </location>
</feature>
<feature type="region of interest" description="Disordered" evidence="1">
    <location>
        <begin position="174"/>
        <end position="205"/>
    </location>
</feature>
<dbReference type="EMBL" id="JAFJYH010000459">
    <property type="protein sequence ID" value="KAG4411586.1"/>
    <property type="molecule type" value="Genomic_DNA"/>
</dbReference>
<sequence length="323" mass="35916">MDRKDALWLEALQGVNLEELQYKPGHQFPDFPISVLSDFGHLAHELDDIEQKYPSIEADDELSIPQYSKPPAGKAPGLAPAHLSASRNTYAVPLLSLTKDKFKGLSKDSSKGYPIHLSLCECENLSADRKRRGISWEFKPPKSTKDPGLYAKMAPVNNTKYNLLQRRRIRVELQRRRSGERADDSEDESLSDDNGQYDSDYLSEDDTFIRKGETVGVAADLGTPEIEMEGMSNSGYDGSDDMTERADSEMRESSVASSVADVITADDNGRPYKGGKLSWSGPNGVIQSWSPERSESVESGQSSMFWTSENIGCLFLKLEVMNE</sequence>
<evidence type="ECO:0000313" key="2">
    <source>
        <dbReference type="EMBL" id="KAG4411586.1"/>
    </source>
</evidence>
<organism evidence="2 3">
    <name type="scientific">Cadophora malorum</name>
    <dbReference type="NCBI Taxonomy" id="108018"/>
    <lineage>
        <taxon>Eukaryota</taxon>
        <taxon>Fungi</taxon>
        <taxon>Dikarya</taxon>
        <taxon>Ascomycota</taxon>
        <taxon>Pezizomycotina</taxon>
        <taxon>Leotiomycetes</taxon>
        <taxon>Helotiales</taxon>
        <taxon>Ploettnerulaceae</taxon>
        <taxon>Cadophora</taxon>
    </lineage>
</organism>
<dbReference type="AlphaFoldDB" id="A0A8H7T235"/>
<comment type="caution">
    <text evidence="2">The sequence shown here is derived from an EMBL/GenBank/DDBJ whole genome shotgun (WGS) entry which is preliminary data.</text>
</comment>
<name>A0A8H7T235_9HELO</name>
<keyword evidence="3" id="KW-1185">Reference proteome</keyword>
<evidence type="ECO:0000313" key="3">
    <source>
        <dbReference type="Proteomes" id="UP000664132"/>
    </source>
</evidence>
<accession>A0A8H7T235</accession>
<feature type="region of interest" description="Disordered" evidence="1">
    <location>
        <begin position="220"/>
        <end position="294"/>
    </location>
</feature>
<gene>
    <name evidence="2" type="ORF">IFR04_015283</name>
</gene>
<dbReference type="Proteomes" id="UP000664132">
    <property type="component" value="Unassembled WGS sequence"/>
</dbReference>
<protein>
    <submittedName>
        <fullName evidence="2">Uncharacterized protein</fullName>
    </submittedName>
</protein>
<feature type="compositionally biased region" description="Basic and acidic residues" evidence="1">
    <location>
        <begin position="242"/>
        <end position="252"/>
    </location>
</feature>
<evidence type="ECO:0000256" key="1">
    <source>
        <dbReference type="SAM" id="MobiDB-lite"/>
    </source>
</evidence>
<reference evidence="2" key="1">
    <citation type="submission" date="2021-02" db="EMBL/GenBank/DDBJ databases">
        <title>Genome sequence Cadophora malorum strain M34.</title>
        <authorList>
            <person name="Stefanovic E."/>
            <person name="Vu D."/>
            <person name="Scully C."/>
            <person name="Dijksterhuis J."/>
            <person name="Roader J."/>
            <person name="Houbraken J."/>
        </authorList>
    </citation>
    <scope>NUCLEOTIDE SEQUENCE</scope>
    <source>
        <strain evidence="2">M34</strain>
    </source>
</reference>
<proteinExistence type="predicted"/>
<dbReference type="OrthoDB" id="3561580at2759"/>